<protein>
    <submittedName>
        <fullName evidence="1">Uncharacterized protein</fullName>
    </submittedName>
</protein>
<accession>A0A170PR79</accession>
<organism evidence="1">
    <name type="scientific">hydrothermal vent metagenome</name>
    <dbReference type="NCBI Taxonomy" id="652676"/>
    <lineage>
        <taxon>unclassified sequences</taxon>
        <taxon>metagenomes</taxon>
        <taxon>ecological metagenomes</taxon>
    </lineage>
</organism>
<name>A0A170PR79_9ZZZZ</name>
<gene>
    <name evidence="1" type="ORF">MGWOODY_XGa1192</name>
</gene>
<dbReference type="AlphaFoldDB" id="A0A170PR79"/>
<sequence length="99" mass="10700">MKPLLTVGVLIFSLLFCAVPASACSALPDGHIGIVLELDKVSKSLTISDGETGNPITFSVEDTVLSTLEWAVLSVQQPIFVRYRVEGDQLIATEIKRLN</sequence>
<proteinExistence type="predicted"/>
<dbReference type="EMBL" id="CZRL01000074">
    <property type="protein sequence ID" value="CUS52003.1"/>
    <property type="molecule type" value="Genomic_DNA"/>
</dbReference>
<reference evidence="1" key="1">
    <citation type="submission" date="2015-10" db="EMBL/GenBank/DDBJ databases">
        <authorList>
            <person name="Gilbert D.G."/>
        </authorList>
    </citation>
    <scope>NUCLEOTIDE SEQUENCE</scope>
</reference>
<evidence type="ECO:0000313" key="1">
    <source>
        <dbReference type="EMBL" id="CUS52003.1"/>
    </source>
</evidence>